<dbReference type="KEGG" id="dwd:DSCW_47310"/>
<dbReference type="PANTHER" id="PTHR42801:SF4">
    <property type="entry name" value="AHPC_TSA FAMILY PROTEIN"/>
    <property type="match status" value="1"/>
</dbReference>
<organism evidence="15 16">
    <name type="scientific">Desulfosarcina widdelii</name>
    <dbReference type="NCBI Taxonomy" id="947919"/>
    <lineage>
        <taxon>Bacteria</taxon>
        <taxon>Pseudomonadati</taxon>
        <taxon>Thermodesulfobacteriota</taxon>
        <taxon>Desulfobacteria</taxon>
        <taxon>Desulfobacterales</taxon>
        <taxon>Desulfosarcinaceae</taxon>
        <taxon>Desulfosarcina</taxon>
    </lineage>
</organism>
<name>A0A5K7ZG47_9BACT</name>
<dbReference type="Proteomes" id="UP000427769">
    <property type="component" value="Chromosome"/>
</dbReference>
<evidence type="ECO:0000256" key="11">
    <source>
        <dbReference type="ARBA" id="ARBA00042639"/>
    </source>
</evidence>
<dbReference type="FunFam" id="3.40.30.10:FF:000007">
    <property type="entry name" value="Thioredoxin-dependent thiol peroxidase"/>
    <property type="match status" value="1"/>
</dbReference>
<comment type="similarity">
    <text evidence="10">Belongs to the peroxiredoxin family. BCP/PrxQ subfamily.</text>
</comment>
<evidence type="ECO:0000256" key="8">
    <source>
        <dbReference type="ARBA" id="ARBA00023284"/>
    </source>
</evidence>
<dbReference type="GO" id="GO:0005737">
    <property type="term" value="C:cytoplasm"/>
    <property type="evidence" value="ECO:0007669"/>
    <property type="project" value="TreeGrafter"/>
</dbReference>
<gene>
    <name evidence="15" type="primary">bcp</name>
    <name evidence="15" type="ORF">DSCW_47310</name>
</gene>
<protein>
    <recommendedName>
        <fullName evidence="3">thioredoxin-dependent peroxiredoxin</fullName>
        <ecNumber evidence="3">1.11.1.24</ecNumber>
    </recommendedName>
    <alternativeName>
        <fullName evidence="9">Thioredoxin peroxidase</fullName>
    </alternativeName>
    <alternativeName>
        <fullName evidence="11">Thioredoxin-dependent peroxiredoxin Bcp</fullName>
    </alternativeName>
</protein>
<dbReference type="InterPro" id="IPR050924">
    <property type="entry name" value="Peroxiredoxin_BCP/PrxQ"/>
</dbReference>
<evidence type="ECO:0000313" key="16">
    <source>
        <dbReference type="Proteomes" id="UP000427769"/>
    </source>
</evidence>
<evidence type="ECO:0000256" key="9">
    <source>
        <dbReference type="ARBA" id="ARBA00032824"/>
    </source>
</evidence>
<dbReference type="EC" id="1.11.1.24" evidence="3"/>
<keyword evidence="16" id="KW-1185">Reference proteome</keyword>
<evidence type="ECO:0000256" key="10">
    <source>
        <dbReference type="ARBA" id="ARBA00038489"/>
    </source>
</evidence>
<comment type="function">
    <text evidence="1">Thiol-specific peroxidase that catalyzes the reduction of hydrogen peroxide and organic hydroperoxides to water and alcohols, respectively. Plays a role in cell protection against oxidative stress by detoxifying peroxides and as sensor of hydrogen peroxide-mediated signaling events.</text>
</comment>
<comment type="subunit">
    <text evidence="2">Monomer.</text>
</comment>
<evidence type="ECO:0000256" key="3">
    <source>
        <dbReference type="ARBA" id="ARBA00013017"/>
    </source>
</evidence>
<proteinExistence type="inferred from homology"/>
<dbReference type="InterPro" id="IPR000866">
    <property type="entry name" value="AhpC/TSA"/>
</dbReference>
<reference evidence="15 16" key="1">
    <citation type="submission" date="2019-11" db="EMBL/GenBank/DDBJ databases">
        <title>Comparative genomics of hydrocarbon-degrading Desulfosarcina strains.</title>
        <authorList>
            <person name="Watanabe M."/>
            <person name="Kojima H."/>
            <person name="Fukui M."/>
        </authorList>
    </citation>
    <scope>NUCLEOTIDE SEQUENCE [LARGE SCALE GENOMIC DNA]</scope>
    <source>
        <strain evidence="15 16">PP31</strain>
    </source>
</reference>
<dbReference type="EMBL" id="AP021875">
    <property type="protein sequence ID" value="BBO77314.1"/>
    <property type="molecule type" value="Genomic_DNA"/>
</dbReference>
<dbReference type="CDD" id="cd03017">
    <property type="entry name" value="PRX_BCP"/>
    <property type="match status" value="1"/>
</dbReference>
<dbReference type="InterPro" id="IPR024706">
    <property type="entry name" value="Peroxiredoxin_AhpC-typ"/>
</dbReference>
<dbReference type="PROSITE" id="PS51352">
    <property type="entry name" value="THIOREDOXIN_2"/>
    <property type="match status" value="1"/>
</dbReference>
<dbReference type="OrthoDB" id="9812811at2"/>
<dbReference type="PIRSF" id="PIRSF000239">
    <property type="entry name" value="AHPC"/>
    <property type="match status" value="1"/>
</dbReference>
<accession>A0A5K7ZG47</accession>
<sequence>MTKILSSGDPAPDFTLNDKDGNSVSLADFRGKWVALYFYPRDNTSGCTTEAKDFSALLPAFKAKDAAVIGISGDSEASHAKFAAKHDLTVTLLSDPGHRALEAYGVWQKKKMAGREYMGIVRTTFLIDPDGIIQQIWEKVKVKAHAETVHQALCSLL</sequence>
<dbReference type="AlphaFoldDB" id="A0A5K7ZG47"/>
<dbReference type="PANTHER" id="PTHR42801">
    <property type="entry name" value="THIOREDOXIN-DEPENDENT PEROXIDE REDUCTASE"/>
    <property type="match status" value="1"/>
</dbReference>
<evidence type="ECO:0000256" key="7">
    <source>
        <dbReference type="ARBA" id="ARBA00023157"/>
    </source>
</evidence>
<keyword evidence="5" id="KW-0049">Antioxidant</keyword>
<dbReference type="GO" id="GO:0008379">
    <property type="term" value="F:thioredoxin peroxidase activity"/>
    <property type="evidence" value="ECO:0007669"/>
    <property type="project" value="TreeGrafter"/>
</dbReference>
<dbReference type="GO" id="GO:0034599">
    <property type="term" value="P:cellular response to oxidative stress"/>
    <property type="evidence" value="ECO:0007669"/>
    <property type="project" value="TreeGrafter"/>
</dbReference>
<dbReference type="SUPFAM" id="SSF52833">
    <property type="entry name" value="Thioredoxin-like"/>
    <property type="match status" value="1"/>
</dbReference>
<feature type="domain" description="Thioredoxin" evidence="14">
    <location>
        <begin position="5"/>
        <end position="157"/>
    </location>
</feature>
<comment type="catalytic activity">
    <reaction evidence="12">
        <text>a hydroperoxide + [thioredoxin]-dithiol = an alcohol + [thioredoxin]-disulfide + H2O</text>
        <dbReference type="Rhea" id="RHEA:62620"/>
        <dbReference type="Rhea" id="RHEA-COMP:10698"/>
        <dbReference type="Rhea" id="RHEA-COMP:10700"/>
        <dbReference type="ChEBI" id="CHEBI:15377"/>
        <dbReference type="ChEBI" id="CHEBI:29950"/>
        <dbReference type="ChEBI" id="CHEBI:30879"/>
        <dbReference type="ChEBI" id="CHEBI:35924"/>
        <dbReference type="ChEBI" id="CHEBI:50058"/>
        <dbReference type="EC" id="1.11.1.24"/>
    </reaction>
</comment>
<evidence type="ECO:0000259" key="14">
    <source>
        <dbReference type="PROSITE" id="PS51352"/>
    </source>
</evidence>
<feature type="active site" description="Cysteine sulfenic acid (-SOH) intermediate; for peroxidase activity" evidence="13">
    <location>
        <position position="47"/>
    </location>
</feature>
<evidence type="ECO:0000256" key="1">
    <source>
        <dbReference type="ARBA" id="ARBA00003330"/>
    </source>
</evidence>
<dbReference type="RefSeq" id="WP_155306073.1">
    <property type="nucleotide sequence ID" value="NZ_AP021875.1"/>
</dbReference>
<evidence type="ECO:0000256" key="13">
    <source>
        <dbReference type="PIRSR" id="PIRSR000239-1"/>
    </source>
</evidence>
<dbReference type="Pfam" id="PF00578">
    <property type="entry name" value="AhpC-TSA"/>
    <property type="match status" value="1"/>
</dbReference>
<dbReference type="InterPro" id="IPR013766">
    <property type="entry name" value="Thioredoxin_domain"/>
</dbReference>
<keyword evidence="7" id="KW-1015">Disulfide bond</keyword>
<evidence type="ECO:0000256" key="4">
    <source>
        <dbReference type="ARBA" id="ARBA00022559"/>
    </source>
</evidence>
<keyword evidence="6" id="KW-0560">Oxidoreductase</keyword>
<dbReference type="GO" id="GO:0045454">
    <property type="term" value="P:cell redox homeostasis"/>
    <property type="evidence" value="ECO:0007669"/>
    <property type="project" value="TreeGrafter"/>
</dbReference>
<keyword evidence="8" id="KW-0676">Redox-active center</keyword>
<evidence type="ECO:0000256" key="5">
    <source>
        <dbReference type="ARBA" id="ARBA00022862"/>
    </source>
</evidence>
<keyword evidence="4" id="KW-0575">Peroxidase</keyword>
<evidence type="ECO:0000256" key="6">
    <source>
        <dbReference type="ARBA" id="ARBA00023002"/>
    </source>
</evidence>
<evidence type="ECO:0000256" key="12">
    <source>
        <dbReference type="ARBA" id="ARBA00049091"/>
    </source>
</evidence>
<dbReference type="Gene3D" id="3.40.30.10">
    <property type="entry name" value="Glutaredoxin"/>
    <property type="match status" value="1"/>
</dbReference>
<dbReference type="InterPro" id="IPR036249">
    <property type="entry name" value="Thioredoxin-like_sf"/>
</dbReference>
<dbReference type="NCBIfam" id="NF006960">
    <property type="entry name" value="PRK09437.1"/>
    <property type="match status" value="1"/>
</dbReference>
<evidence type="ECO:0000313" key="15">
    <source>
        <dbReference type="EMBL" id="BBO77314.1"/>
    </source>
</evidence>
<evidence type="ECO:0000256" key="2">
    <source>
        <dbReference type="ARBA" id="ARBA00011245"/>
    </source>
</evidence>